<keyword evidence="7" id="KW-1185">Reference proteome</keyword>
<dbReference type="InterPro" id="IPR048597">
    <property type="entry name" value="Reovirus_L2_MT2"/>
</dbReference>
<dbReference type="InterPro" id="IPR048601">
    <property type="entry name" value="Reovirus_L2_GTase"/>
</dbReference>
<evidence type="ECO:0000259" key="4">
    <source>
        <dbReference type="Pfam" id="PF21065"/>
    </source>
</evidence>
<gene>
    <name evidence="6" type="primary">lambdaA</name>
</gene>
<sequence length="1284" mass="146699">MARLHGLIFSDSLSSPIRYRENHRYTYDEYIRQLKDPEHNQLWSVLRNVKSNEVNAIQLKRPLNGITIMPTLNHRSVTYEAWKVWIIGVLRNISIDLLNYHPLKENYSKTINSIIAAQICDCAMSSRPYRHLFDCLFVEISIVDDILHSNILVSDSLWCVSNKIICLVAGLKYLRFFNYEFDDYDICLFGKDELRYAVTYYAKTYYDLESQVSLCSSCIFHIDRPSVAPHIIVPSDTATIHLTGFSISYLDGLLLESAVEQFHNNSESSAEKEFSRLDECYCIAKISADHFDGDLTSRLSVLSSCATNGLQLLDIDTSKITNLQVISLLLRLMSNTQSTTLLDWSVGYVLMYIDSPSILPSIYPDYYRTTGMEIGLKEGLTRKGKRVEIPVIMMKQYGLTWIDQQDGELSWKKRNKLPVSPLYGKAISGKAICYRVKSNDQKVRAVSSDHLPDLTESYFSKEESALRDKFKSYRLAADRSLLKDICNWTFLYSFIDDLGKDAIPSGINACYLGASGNHPTNEPTIITKIRKNEIAGVKQVANIAQFGYDVTKGIVCDLNYPISTGTYDLVYCDVDQVQSASNSYKSSDQLTISLFDRASELISPSGSICFKINFPTRTVMSWILRRLSSMFTVYGITKPLVMNNVEVFVVGVKKLKQYKQPVILNNMCVFMHRVINGYRELNIAIKELPVYNGRQNVHDPIFVNEIQLLDPYLDSDHTLDAEALTYLSNVTFGSTIHFSSYDYFGARMLRASGVTNKYAYNRYNRLAYLPIPRFNALNAQVREIGYGQYKMFDSVASPWVLLSSFYNYQLCLNVRSEDVMCDLGTGPEARILHFIPSNVPITLVDVREFNESDTPWMTYTNFVIADYLSDELETLGDVTLLTCLLSLGAACASSGVDMLSGLRRIFSMISDNNIDRAILQLNLPIGEVKDAPRDFIEINEVDHTYVFKNNGRVEPYITMAQFQQLLSEHLSSHSYQIVLFEQNFSFLNNIFNSFISTTTEHLENFSVLINYMPLIILSKSTLKFEHDTQLTVGERMHLSISNVKPNTSFLIYHDGVEMLKWNDGMLVHDLFVESKIEMVNDNILIELVTDEIGNYHLECDYGSKEVFSFFVHPPDDTITIHWPVKWDFTDYGTIINIDVDDYYNLEVLFVSDQGELNIVNPDKYAIIPNGLNHKTLSWIVDLSDRNQTFILRDRVNDTSSHYLFLSLDKLSDHAWSTTNDLYITAPDRRLWQVMYNGSPVAHFHDGKLLQKPSNWVKSNVNYGAILEYDTYLAPSGSYELMLKV</sequence>
<dbReference type="Gene3D" id="3.55.60.10">
    <property type="entry name" value="Reovirus components"/>
    <property type="match status" value="1"/>
</dbReference>
<dbReference type="Gene3D" id="3.40.50.150">
    <property type="entry name" value="Vaccinia Virus protein VP39"/>
    <property type="match status" value="1"/>
</dbReference>
<feature type="domain" description="Reovirus core-spike protein lambda-2-like N-terminal" evidence="3">
    <location>
        <begin position="3"/>
        <end position="122"/>
    </location>
</feature>
<dbReference type="Gene3D" id="3.90.1810.10">
    <property type="entry name" value="Reovirus components"/>
    <property type="match status" value="1"/>
</dbReference>
<dbReference type="Pfam" id="PF21065">
    <property type="entry name" value="Reovirus_L2_MT1"/>
    <property type="match status" value="1"/>
</dbReference>
<dbReference type="GeneID" id="11029894"/>
<reference evidence="7" key="1">
    <citation type="journal article" date="1999" name="Virology">
        <title>Extensive sequence divergence and phylogenetic relationships between the fusogenic and nonfusogenic orthoreoviruses: a species proposal.</title>
        <authorList>
            <person name="Duncan R."/>
        </authorList>
    </citation>
    <scope>NUCLEOTIDE SEQUENCE [LARGE SCALE GENOMIC DNA]</scope>
</reference>
<dbReference type="InterPro" id="IPR048602">
    <property type="entry name" value="Reovirus_L2_7th"/>
</dbReference>
<reference evidence="6 7" key="2">
    <citation type="journal article" date="2011" name="J. Virol.">
        <title>Virion structure of baboon reovirus, a fusogenic orthoreovirus that lacks an adhesion fiber.</title>
        <authorList>
            <person name="Yan X."/>
            <person name="Parent K.N."/>
            <person name="Goodman R.P."/>
            <person name="Tang J."/>
            <person name="Shou J."/>
            <person name="Nibert M.L."/>
            <person name="Duncan R."/>
            <person name="Baker T.S."/>
        </authorList>
    </citation>
    <scope>NUCLEOTIDE SEQUENCE [LARGE SCALE GENOMIC DNA]</scope>
</reference>
<evidence type="ECO:0000313" key="7">
    <source>
        <dbReference type="Proteomes" id="UP000118514"/>
    </source>
</evidence>
<dbReference type="KEGG" id="vg:11029894"/>
<evidence type="ECO:0000259" key="3">
    <source>
        <dbReference type="Pfam" id="PF21064"/>
    </source>
</evidence>
<protein>
    <submittedName>
        <fullName evidence="6">Core turret protein</fullName>
    </submittedName>
</protein>
<feature type="domain" description="Reovirus core-spike protein lambda-2-like first methyltransferase" evidence="4">
    <location>
        <begin position="393"/>
        <end position="652"/>
    </location>
</feature>
<dbReference type="InterPro" id="IPR048598">
    <property type="entry name" value="Reovirus_L2_MT1"/>
</dbReference>
<evidence type="ECO:0000259" key="5">
    <source>
        <dbReference type="Pfam" id="PF21066"/>
    </source>
</evidence>
<dbReference type="Proteomes" id="UP000118514">
    <property type="component" value="Genome"/>
</dbReference>
<feature type="domain" description="Reovirus core-spike protein lambda-2-like second methyltransferase" evidence="5">
    <location>
        <begin position="801"/>
        <end position="1013"/>
    </location>
</feature>
<name>G0YZL9_9REOV</name>
<dbReference type="Pfam" id="PF21064">
    <property type="entry name" value="Reovirus_L2_N"/>
    <property type="match status" value="1"/>
</dbReference>
<dbReference type="Pfam" id="PF21061">
    <property type="entry name" value="Reovirus_L2_7th"/>
    <property type="match status" value="1"/>
</dbReference>
<proteinExistence type="predicted"/>
<evidence type="ECO:0000259" key="1">
    <source>
        <dbReference type="Pfam" id="PF21061"/>
    </source>
</evidence>
<dbReference type="Pfam" id="PF21063">
    <property type="entry name" value="Reovirus_L2_GTase"/>
    <property type="match status" value="1"/>
</dbReference>
<evidence type="ECO:0000313" key="6">
    <source>
        <dbReference type="EMBL" id="AEK86189.1"/>
    </source>
</evidence>
<dbReference type="InterPro" id="IPR048596">
    <property type="entry name" value="Reovirus_L2_N"/>
</dbReference>
<accession>G0YZL9</accession>
<dbReference type="InterPro" id="IPR029063">
    <property type="entry name" value="SAM-dependent_MTases_sf"/>
</dbReference>
<dbReference type="Gene3D" id="3.40.50.10760">
    <property type="entry name" value="Reovirus core"/>
    <property type="match status" value="1"/>
</dbReference>
<organism evidence="6 7">
    <name type="scientific">Baboon orthoreovirus</name>
    <dbReference type="NCBI Taxonomy" id="75888"/>
    <lineage>
        <taxon>Viruses</taxon>
        <taxon>Riboviria</taxon>
        <taxon>Orthornavirae</taxon>
        <taxon>Duplornaviricota</taxon>
        <taxon>Resentoviricetes</taxon>
        <taxon>Reovirales</taxon>
        <taxon>Spinareoviridae</taxon>
        <taxon>Orthoreovirus</taxon>
        <taxon>Orthoreovirus papionis</taxon>
    </lineage>
</organism>
<evidence type="ECO:0000259" key="2">
    <source>
        <dbReference type="Pfam" id="PF21063"/>
    </source>
</evidence>
<feature type="domain" description="Reovirus core-spike protein lambda-2-like 7th" evidence="1">
    <location>
        <begin position="1118"/>
        <end position="1195"/>
    </location>
</feature>
<dbReference type="RefSeq" id="YP_004769547.1">
    <property type="nucleotide sequence ID" value="NC_015877.1"/>
</dbReference>
<dbReference type="Pfam" id="PF21066">
    <property type="entry name" value="Reovirus_L2_MT2"/>
    <property type="match status" value="1"/>
</dbReference>
<feature type="domain" description="Reovirus core-spike protein lambda-2-like GTase" evidence="2">
    <location>
        <begin position="143"/>
        <end position="368"/>
    </location>
</feature>
<dbReference type="EMBL" id="HQ847903">
    <property type="protein sequence ID" value="AEK86189.1"/>
    <property type="molecule type" value="Genomic_RNA"/>
</dbReference>